<dbReference type="PANTHER" id="PTHR10728:SF40">
    <property type="entry name" value="PATATIN FAMILY PROTEIN"/>
    <property type="match status" value="1"/>
</dbReference>
<gene>
    <name evidence="1" type="ORF">VOLCADRAFT_92900</name>
</gene>
<dbReference type="PANTHER" id="PTHR10728">
    <property type="entry name" value="CYTOSOLIC PHOSPHOLIPASE A2"/>
    <property type="match status" value="1"/>
</dbReference>
<name>D8U0R8_VOLCA</name>
<dbReference type="AlphaFoldDB" id="D8U0R8"/>
<dbReference type="SUPFAM" id="SSF52151">
    <property type="entry name" value="FabD/lysophospholipase-like"/>
    <property type="match status" value="1"/>
</dbReference>
<dbReference type="eggNOG" id="ENOG502SNC1">
    <property type="taxonomic scope" value="Eukaryota"/>
</dbReference>
<dbReference type="EMBL" id="GL378349">
    <property type="protein sequence ID" value="EFJ46764.1"/>
    <property type="molecule type" value="Genomic_DNA"/>
</dbReference>
<evidence type="ECO:0000313" key="2">
    <source>
        <dbReference type="Proteomes" id="UP000001058"/>
    </source>
</evidence>
<organism evidence="2">
    <name type="scientific">Volvox carteri f. nagariensis</name>
    <dbReference type="NCBI Taxonomy" id="3068"/>
    <lineage>
        <taxon>Eukaryota</taxon>
        <taxon>Viridiplantae</taxon>
        <taxon>Chlorophyta</taxon>
        <taxon>core chlorophytes</taxon>
        <taxon>Chlorophyceae</taxon>
        <taxon>CS clade</taxon>
        <taxon>Chlamydomonadales</taxon>
        <taxon>Volvocaceae</taxon>
        <taxon>Volvox</taxon>
    </lineage>
</organism>
<dbReference type="OrthoDB" id="4084751at2759"/>
<dbReference type="GeneID" id="9628543"/>
<sequence length="724" mass="78275">MDAVDNPTGAAADGSGCQVATAVNPLTEDKPTVLKASTASGTETSAITAAVHDASVGLSKAFDGLDKVPAEAYGDQKNVASTVAAGVAAEARSLLGIFSHPHTTSVKAWPARPDGTICFPELDDPDFAVPGLGDKAPIAVCISGGGFRATTLGLGWLRGLQHLGLLNRVRYLSVISGASWLGAALSFQHKADVSTFLGPYLPPEECNLTALAKDPTQDMTLVWGRCISHGGASWQVIGSRPAGRTLLLRTEVGDKGKSYARAVADAMPLFTFVPEVALSPLEHFQERLRAPLLLLSVDAADNADYVSAFDTDDLLQHDHLRTFLRHKDDVEAARQWTRAMAEAFLRPFGLGEVDKSTVRVPGTKIAEKVTERASKVGRGNNIYDANVKDLPFLIIGQALLLPRADARFYPFEWTALYGGCPVAYNDIHPKLGAGWTETLGLNAQLVRKDTVADSGPSTAAVKAEVRPTGPASLGEAMGISSAYLSLVIGEKRPHLLNVLKDALGFQSAQYFNMQDWSTSEVLLSDGGGYDLYGIYPLLRRQLPNIILFNCNGVPLLDNLKSFCSDKDLPGLFGCLDDPEANRQRQVFKPEGFQRLFEALRKKQAVGEAPVHADYYEVLDNRHLGIKGGWTVRVMWVLNERMAKWEAKLPEATRKKILAPKMQGLLPHESTLTSFPYVELLSMDYSPELVSLLANHAAWMLVSNKELVTDMLRVTAPPPAEAAVV</sequence>
<dbReference type="Gene3D" id="3.40.1090.10">
    <property type="entry name" value="Cytosolic phospholipase A2 catalytic domain"/>
    <property type="match status" value="1"/>
</dbReference>
<reference evidence="1 2" key="1">
    <citation type="journal article" date="2010" name="Science">
        <title>Genomic analysis of organismal complexity in the multicellular green alga Volvox carteri.</title>
        <authorList>
            <person name="Prochnik S.E."/>
            <person name="Umen J."/>
            <person name="Nedelcu A.M."/>
            <person name="Hallmann A."/>
            <person name="Miller S.M."/>
            <person name="Nishii I."/>
            <person name="Ferris P."/>
            <person name="Kuo A."/>
            <person name="Mitros T."/>
            <person name="Fritz-Laylin L.K."/>
            <person name="Hellsten U."/>
            <person name="Chapman J."/>
            <person name="Simakov O."/>
            <person name="Rensing S.A."/>
            <person name="Terry A."/>
            <person name="Pangilinan J."/>
            <person name="Kapitonov V."/>
            <person name="Jurka J."/>
            <person name="Salamov A."/>
            <person name="Shapiro H."/>
            <person name="Schmutz J."/>
            <person name="Grimwood J."/>
            <person name="Lindquist E."/>
            <person name="Lucas S."/>
            <person name="Grigoriev I.V."/>
            <person name="Schmitt R."/>
            <person name="Kirk D."/>
            <person name="Rokhsar D.S."/>
        </authorList>
    </citation>
    <scope>NUCLEOTIDE SEQUENCE [LARGE SCALE GENOMIC DNA]</scope>
    <source>
        <strain evidence="2">f. Nagariensis / Eve</strain>
    </source>
</reference>
<dbReference type="InterPro" id="IPR016035">
    <property type="entry name" value="Acyl_Trfase/lysoPLipase"/>
</dbReference>
<evidence type="ECO:0008006" key="3">
    <source>
        <dbReference type="Google" id="ProtNLM"/>
    </source>
</evidence>
<proteinExistence type="predicted"/>
<dbReference type="GO" id="GO:0004623">
    <property type="term" value="F:phospholipase A2 activity"/>
    <property type="evidence" value="ECO:0007669"/>
    <property type="project" value="TreeGrafter"/>
</dbReference>
<dbReference type="GO" id="GO:0005829">
    <property type="term" value="C:cytosol"/>
    <property type="evidence" value="ECO:0007669"/>
    <property type="project" value="TreeGrafter"/>
</dbReference>
<dbReference type="GO" id="GO:0046475">
    <property type="term" value="P:glycerophospholipid catabolic process"/>
    <property type="evidence" value="ECO:0007669"/>
    <property type="project" value="TreeGrafter"/>
</dbReference>
<accession>D8U0R8</accession>
<evidence type="ECO:0000313" key="1">
    <source>
        <dbReference type="EMBL" id="EFJ46764.1"/>
    </source>
</evidence>
<protein>
    <recommendedName>
        <fullName evidence="3">PLA2c domain-containing protein</fullName>
    </recommendedName>
</protein>
<dbReference type="KEGG" id="vcn:VOLCADRAFT_92900"/>
<dbReference type="InParanoid" id="D8U0R8"/>
<dbReference type="Proteomes" id="UP000001058">
    <property type="component" value="Unassembled WGS sequence"/>
</dbReference>
<dbReference type="RefSeq" id="XP_002952293.1">
    <property type="nucleotide sequence ID" value="XM_002952247.1"/>
</dbReference>
<keyword evidence="2" id="KW-1185">Reference proteome</keyword>